<dbReference type="CDD" id="cd03230">
    <property type="entry name" value="ABC_DR_subfamily_A"/>
    <property type="match status" value="1"/>
</dbReference>
<evidence type="ECO:0000256" key="2">
    <source>
        <dbReference type="ARBA" id="ARBA00022475"/>
    </source>
</evidence>
<organism evidence="6 7">
    <name type="scientific">Acidovorax temperans</name>
    <dbReference type="NCBI Taxonomy" id="80878"/>
    <lineage>
        <taxon>Bacteria</taxon>
        <taxon>Pseudomonadati</taxon>
        <taxon>Pseudomonadota</taxon>
        <taxon>Betaproteobacteria</taxon>
        <taxon>Burkholderiales</taxon>
        <taxon>Comamonadaceae</taxon>
        <taxon>Acidovorax</taxon>
    </lineage>
</organism>
<dbReference type="Gene3D" id="3.40.50.300">
    <property type="entry name" value="P-loop containing nucleotide triphosphate hydrolases"/>
    <property type="match status" value="1"/>
</dbReference>
<evidence type="ECO:0000256" key="1">
    <source>
        <dbReference type="ARBA" id="ARBA00022448"/>
    </source>
</evidence>
<keyword evidence="4 6" id="KW-0067">ATP-binding</keyword>
<dbReference type="PROSITE" id="PS50893">
    <property type="entry name" value="ABC_TRANSPORTER_2"/>
    <property type="match status" value="1"/>
</dbReference>
<dbReference type="AlphaFoldDB" id="A0A543L2W1"/>
<dbReference type="PANTHER" id="PTHR42939:SF1">
    <property type="entry name" value="ABC TRANSPORTER ATP-BINDING PROTEIN ALBC-RELATED"/>
    <property type="match status" value="1"/>
</dbReference>
<evidence type="ECO:0000256" key="4">
    <source>
        <dbReference type="ARBA" id="ARBA00022840"/>
    </source>
</evidence>
<comment type="caution">
    <text evidence="6">The sequence shown here is derived from an EMBL/GenBank/DDBJ whole genome shotgun (WGS) entry which is preliminary data.</text>
</comment>
<evidence type="ECO:0000259" key="5">
    <source>
        <dbReference type="PROSITE" id="PS50893"/>
    </source>
</evidence>
<reference evidence="6 7" key="1">
    <citation type="submission" date="2019-06" db="EMBL/GenBank/DDBJ databases">
        <title>Genomic Encyclopedia of Archaeal and Bacterial Type Strains, Phase II (KMG-II): from individual species to whole genera.</title>
        <authorList>
            <person name="Goeker M."/>
        </authorList>
    </citation>
    <scope>NUCLEOTIDE SEQUENCE [LARGE SCALE GENOMIC DNA]</scope>
    <source>
        <strain evidence="6 7">DSM 7270</strain>
    </source>
</reference>
<protein>
    <submittedName>
        <fullName evidence="6">Cu-processing system ATP-binding protein</fullName>
    </submittedName>
</protein>
<feature type="domain" description="ABC transporter" evidence="5">
    <location>
        <begin position="16"/>
        <end position="243"/>
    </location>
</feature>
<evidence type="ECO:0000313" key="7">
    <source>
        <dbReference type="Proteomes" id="UP000316993"/>
    </source>
</evidence>
<dbReference type="GO" id="GO:0016887">
    <property type="term" value="F:ATP hydrolysis activity"/>
    <property type="evidence" value="ECO:0007669"/>
    <property type="project" value="InterPro"/>
</dbReference>
<dbReference type="GO" id="GO:0005524">
    <property type="term" value="F:ATP binding"/>
    <property type="evidence" value="ECO:0007669"/>
    <property type="project" value="UniProtKB-KW"/>
</dbReference>
<proteinExistence type="predicted"/>
<dbReference type="InterPro" id="IPR003593">
    <property type="entry name" value="AAA+_ATPase"/>
</dbReference>
<dbReference type="InterPro" id="IPR027417">
    <property type="entry name" value="P-loop_NTPase"/>
</dbReference>
<dbReference type="RefSeq" id="WP_142084944.1">
    <property type="nucleotide sequence ID" value="NZ_VFPV01000003.1"/>
</dbReference>
<accession>A0A543L2W1</accession>
<keyword evidence="2" id="KW-0472">Membrane</keyword>
<keyword evidence="1" id="KW-0813">Transport</keyword>
<dbReference type="PROSITE" id="PS00211">
    <property type="entry name" value="ABC_TRANSPORTER_1"/>
    <property type="match status" value="1"/>
</dbReference>
<dbReference type="SMART" id="SM00382">
    <property type="entry name" value="AAA"/>
    <property type="match status" value="1"/>
</dbReference>
<dbReference type="InterPro" id="IPR051782">
    <property type="entry name" value="ABC_Transporter_VariousFunc"/>
</dbReference>
<dbReference type="Proteomes" id="UP000316993">
    <property type="component" value="Unassembled WGS sequence"/>
</dbReference>
<name>A0A543L2W1_9BURK</name>
<dbReference type="PANTHER" id="PTHR42939">
    <property type="entry name" value="ABC TRANSPORTER ATP-BINDING PROTEIN ALBC-RELATED"/>
    <property type="match status" value="1"/>
</dbReference>
<dbReference type="EMBL" id="VFPV01000003">
    <property type="protein sequence ID" value="TQN01682.1"/>
    <property type="molecule type" value="Genomic_DNA"/>
</dbReference>
<dbReference type="SUPFAM" id="SSF52540">
    <property type="entry name" value="P-loop containing nucleoside triphosphate hydrolases"/>
    <property type="match status" value="1"/>
</dbReference>
<dbReference type="InterPro" id="IPR017871">
    <property type="entry name" value="ABC_transporter-like_CS"/>
</dbReference>
<keyword evidence="2" id="KW-1003">Cell membrane</keyword>
<keyword evidence="3" id="KW-0547">Nucleotide-binding</keyword>
<gene>
    <name evidence="6" type="ORF">BDD18_3651</name>
</gene>
<sequence length="316" mass="33531">MTRKPPPTDPSATAAIEVRGVHKHYGALHAVDGIDLRVERGEIFGLIGHNGAGKSTLFKMILGLVPATSGDIRVSGATVQGRDFRAARRHLGYLPENVVLYDNLNGLETLHFFARLKGAPLSQCQALLDRVGLAHAGKRSVREYSKGMRQRLGFAQALLGNPQVLLLDEPTNGLDPQAIRDFYATLRELQAGGVTIVITSHILAELQERVDRLAILAAGKLQALGSVQALRGQAQMPLTIELALNEADIPAAVLALAPLAGITTTANANASGLSISCPRGAKMAVLGALGPLGAKVLDVNIIEPSLEDVYFGLREN</sequence>
<dbReference type="Pfam" id="PF00005">
    <property type="entry name" value="ABC_tran"/>
    <property type="match status" value="1"/>
</dbReference>
<dbReference type="InterPro" id="IPR003439">
    <property type="entry name" value="ABC_transporter-like_ATP-bd"/>
</dbReference>
<evidence type="ECO:0000313" key="6">
    <source>
        <dbReference type="EMBL" id="TQN01682.1"/>
    </source>
</evidence>
<evidence type="ECO:0000256" key="3">
    <source>
        <dbReference type="ARBA" id="ARBA00022741"/>
    </source>
</evidence>